<dbReference type="EMBL" id="MK072516">
    <property type="protein sequence ID" value="AYV86811.1"/>
    <property type="molecule type" value="Genomic_DNA"/>
</dbReference>
<reference evidence="1" key="1">
    <citation type="submission" date="2018-10" db="EMBL/GenBank/DDBJ databases">
        <title>Hidden diversity of soil giant viruses.</title>
        <authorList>
            <person name="Schulz F."/>
            <person name="Alteio L."/>
            <person name="Goudeau D."/>
            <person name="Ryan E.M."/>
            <person name="Malmstrom R.R."/>
            <person name="Blanchard J."/>
            <person name="Woyke T."/>
        </authorList>
    </citation>
    <scope>NUCLEOTIDE SEQUENCE</scope>
    <source>
        <strain evidence="1">SYV1</strain>
    </source>
</reference>
<gene>
    <name evidence="1" type="ORF">Sylvanvirus10_8</name>
</gene>
<name>A0A3G5AJR8_9VIRU</name>
<accession>A0A3G5AJR8</accession>
<organism evidence="1">
    <name type="scientific">Sylvanvirus sp</name>
    <dbReference type="NCBI Taxonomy" id="2487774"/>
    <lineage>
        <taxon>Viruses</taxon>
    </lineage>
</organism>
<protein>
    <submittedName>
        <fullName evidence="1">Uncharacterized protein</fullName>
    </submittedName>
</protein>
<proteinExistence type="predicted"/>
<sequence length="170" mass="19740">MSISIPDKVKEIYERYLKEYCQCISKHRIQSSEEKLNGFVSGIQSQINCLHEYNQLNVISKHIFNDEIGTLMEILNSFRPKKIQVMKGLEEEALNIYDSFYQSIDQHVAEYSKIVDQILNEKEIQKVATSCRILSVIFPELNGCSTVCSYSLYKSIRMDITKTFNLKQGH</sequence>
<evidence type="ECO:0000313" key="1">
    <source>
        <dbReference type="EMBL" id="AYV86811.1"/>
    </source>
</evidence>